<keyword evidence="5" id="KW-0560">Oxidoreductase</keyword>
<organism evidence="8 9">
    <name type="scientific">Parachitinimonas caeni</name>
    <dbReference type="NCBI Taxonomy" id="3031301"/>
    <lineage>
        <taxon>Bacteria</taxon>
        <taxon>Pseudomonadati</taxon>
        <taxon>Pseudomonadota</taxon>
        <taxon>Betaproteobacteria</taxon>
        <taxon>Neisseriales</taxon>
        <taxon>Chitinibacteraceae</taxon>
        <taxon>Parachitinimonas</taxon>
    </lineage>
</organism>
<dbReference type="PANTHER" id="PTHR42784">
    <property type="entry name" value="PYRANOSE 2-OXIDASE"/>
    <property type="match status" value="1"/>
</dbReference>
<evidence type="ECO:0000313" key="9">
    <source>
        <dbReference type="Proteomes" id="UP001172778"/>
    </source>
</evidence>
<comment type="cofactor">
    <cofactor evidence="1">
        <name>FAD</name>
        <dbReference type="ChEBI" id="CHEBI:57692"/>
    </cofactor>
</comment>
<comment type="similarity">
    <text evidence="2">Belongs to the GMC oxidoreductase family.</text>
</comment>
<dbReference type="InterPro" id="IPR007867">
    <property type="entry name" value="GMC_OxRtase_C"/>
</dbReference>
<sequence length="608" mass="67237">MKLIKPSEAKKHYDVVIVGGGISGALVAKQLSRAGKSCLILEGGEATGSDYGGYQEFLNTYYKETAKIPDAPYPVNPNAPEPTVLDVEKMPPTPSTKGYFVQYGPLPFRSSYTTYLGGTTLHWLGTSLRMLPEDFKVKTLFGVGEDWPISYEDMQPWYEKAEFELGVSANVEEQSYLGVQFPKGYVYPMHGMPRSYVDQTLSKSVDGMQVKISGASVSLKVRGTPASRNGIPNERYDHGKGYVPRGAVGDPAIGQRCMGNSSCVPICPVQAKYNALKTLNEADENHLSIQPKSVAYKLDIDPKSKRVTGIRYKHYTSMHSPHYTEHVAHGTLYVLAGHAVPNAILLLASDAANQSDMVGRNLMDHPELLTWGLMPEKVWPMRGPLATSGIEDLRGGRFRSSHAAFRLEMGNDGWGWPAGAPASNLIDYVDTQKLYGPKLRQTLNDEVTRQFRFGILVEQLPEASNRVTIDPKYRDAIGNFRPVIHYNLSDYTRAGFYNAYKVSQQIFRQAGIKDYSSYPESDPGYFTYNGEGLVFNGAGHFAGTHRMGSSPKTSVVNPQQRCWDHDNLYLVGCGNMVTLGTSNPTLTMAALSLWAAQNMIDDLERNHP</sequence>
<dbReference type="EMBL" id="JARRAF010000009">
    <property type="protein sequence ID" value="MDK2124371.1"/>
    <property type="molecule type" value="Genomic_DNA"/>
</dbReference>
<name>A0ABT7DWC5_9NEIS</name>
<gene>
    <name evidence="8" type="ORF">PZA18_09940</name>
</gene>
<dbReference type="InterPro" id="IPR000172">
    <property type="entry name" value="GMC_OxRdtase_N"/>
</dbReference>
<evidence type="ECO:0000256" key="4">
    <source>
        <dbReference type="ARBA" id="ARBA00022827"/>
    </source>
</evidence>
<evidence type="ECO:0000256" key="1">
    <source>
        <dbReference type="ARBA" id="ARBA00001974"/>
    </source>
</evidence>
<dbReference type="Proteomes" id="UP001172778">
    <property type="component" value="Unassembled WGS sequence"/>
</dbReference>
<dbReference type="InterPro" id="IPR036188">
    <property type="entry name" value="FAD/NAD-bd_sf"/>
</dbReference>
<keyword evidence="4" id="KW-0274">FAD</keyword>
<feature type="domain" description="Glucose-methanol-choline oxidoreductase C-terminal" evidence="7">
    <location>
        <begin position="461"/>
        <end position="591"/>
    </location>
</feature>
<evidence type="ECO:0000256" key="3">
    <source>
        <dbReference type="ARBA" id="ARBA00022630"/>
    </source>
</evidence>
<feature type="domain" description="Glucose-methanol-choline oxidoreductase N-terminal" evidence="6">
    <location>
        <begin position="261"/>
        <end position="367"/>
    </location>
</feature>
<dbReference type="SUPFAM" id="SSF51905">
    <property type="entry name" value="FAD/NAD(P)-binding domain"/>
    <property type="match status" value="1"/>
</dbReference>
<reference evidence="8" key="1">
    <citation type="submission" date="2023-03" db="EMBL/GenBank/DDBJ databases">
        <title>Chitinimonas shenzhenensis gen. nov., sp. nov., a novel member of family Burkholderiaceae isolated from activated sludge collected in Shen Zhen, China.</title>
        <authorList>
            <person name="Wang X."/>
        </authorList>
    </citation>
    <scope>NUCLEOTIDE SEQUENCE</scope>
    <source>
        <strain evidence="8">DQS-5</strain>
    </source>
</reference>
<evidence type="ECO:0000259" key="6">
    <source>
        <dbReference type="Pfam" id="PF00732"/>
    </source>
</evidence>
<evidence type="ECO:0000256" key="5">
    <source>
        <dbReference type="ARBA" id="ARBA00023002"/>
    </source>
</evidence>
<proteinExistence type="inferred from homology"/>
<dbReference type="PANTHER" id="PTHR42784:SF1">
    <property type="entry name" value="PYRANOSE 2-OXIDASE"/>
    <property type="match status" value="1"/>
</dbReference>
<dbReference type="Pfam" id="PF05199">
    <property type="entry name" value="GMC_oxred_C"/>
    <property type="match status" value="1"/>
</dbReference>
<evidence type="ECO:0000256" key="2">
    <source>
        <dbReference type="ARBA" id="ARBA00010790"/>
    </source>
</evidence>
<keyword evidence="3" id="KW-0285">Flavoprotein</keyword>
<protein>
    <submittedName>
        <fullName evidence="8">GMC family oxidoreductase</fullName>
    </submittedName>
</protein>
<dbReference type="Gene3D" id="3.50.50.60">
    <property type="entry name" value="FAD/NAD(P)-binding domain"/>
    <property type="match status" value="2"/>
</dbReference>
<keyword evidence="9" id="KW-1185">Reference proteome</keyword>
<evidence type="ECO:0000259" key="7">
    <source>
        <dbReference type="Pfam" id="PF05199"/>
    </source>
</evidence>
<dbReference type="RefSeq" id="WP_284100682.1">
    <property type="nucleotide sequence ID" value="NZ_JARRAF010000009.1"/>
</dbReference>
<dbReference type="Pfam" id="PF00732">
    <property type="entry name" value="GMC_oxred_N"/>
    <property type="match status" value="1"/>
</dbReference>
<evidence type="ECO:0000313" key="8">
    <source>
        <dbReference type="EMBL" id="MDK2124371.1"/>
    </source>
</evidence>
<comment type="caution">
    <text evidence="8">The sequence shown here is derived from an EMBL/GenBank/DDBJ whole genome shotgun (WGS) entry which is preliminary data.</text>
</comment>
<dbReference type="InterPro" id="IPR051473">
    <property type="entry name" value="P2Ox-like"/>
</dbReference>
<dbReference type="Pfam" id="PF13450">
    <property type="entry name" value="NAD_binding_8"/>
    <property type="match status" value="1"/>
</dbReference>
<accession>A0ABT7DWC5</accession>